<reference evidence="1 2" key="1">
    <citation type="submission" date="2016-10" db="EMBL/GenBank/DDBJ databases">
        <authorList>
            <person name="Varghese N."/>
            <person name="Submissions S."/>
        </authorList>
    </citation>
    <scope>NUCLEOTIDE SEQUENCE [LARGE SCALE GENOMIC DNA]</scope>
    <source>
        <strain evidence="1 2">NLAE-zl-C196</strain>
    </source>
</reference>
<gene>
    <name evidence="1" type="ORF">SAMN05216521_108917</name>
</gene>
<name>A0A1I0K477_9FIRM</name>
<evidence type="ECO:0000313" key="1">
    <source>
        <dbReference type="EMBL" id="SEU18519.1"/>
    </source>
</evidence>
<evidence type="ECO:0000313" key="2">
    <source>
        <dbReference type="Proteomes" id="UP000182121"/>
    </source>
</evidence>
<accession>A0A1I0K477</accession>
<dbReference type="AlphaFoldDB" id="A0A1I0K477"/>
<organism evidence="1 2">
    <name type="scientific">Enterocloster clostridioformis</name>
    <dbReference type="NCBI Taxonomy" id="1531"/>
    <lineage>
        <taxon>Bacteria</taxon>
        <taxon>Bacillati</taxon>
        <taxon>Bacillota</taxon>
        <taxon>Clostridia</taxon>
        <taxon>Lachnospirales</taxon>
        <taxon>Lachnospiraceae</taxon>
        <taxon>Enterocloster</taxon>
    </lineage>
</organism>
<dbReference type="RefSeq" id="WP_074664401.1">
    <property type="nucleotide sequence ID" value="NZ_FOIO01000089.1"/>
</dbReference>
<dbReference type="Proteomes" id="UP000182121">
    <property type="component" value="Unassembled WGS sequence"/>
</dbReference>
<sequence>MRALVIYDSTGRIWSIIYGEEALPQGLRCMWVDIPDGAQLDHINVTDADNPQPVFSYLPESDIGRLQEQVVSLGDQLTEAQLALTEQYEANLALAEEITNAQLALTEIYEGMEV</sequence>
<protein>
    <submittedName>
        <fullName evidence="1">Uncharacterized protein</fullName>
    </submittedName>
</protein>
<comment type="caution">
    <text evidence="1">The sequence shown here is derived from an EMBL/GenBank/DDBJ whole genome shotgun (WGS) entry which is preliminary data.</text>
</comment>
<proteinExistence type="predicted"/>
<dbReference type="EMBL" id="FOIO01000089">
    <property type="protein sequence ID" value="SEU18519.1"/>
    <property type="molecule type" value="Genomic_DNA"/>
</dbReference>